<dbReference type="GO" id="GO:0008171">
    <property type="term" value="F:O-methyltransferase activity"/>
    <property type="evidence" value="ECO:0007669"/>
    <property type="project" value="InterPro"/>
</dbReference>
<organism evidence="4 5">
    <name type="scientific">Cyclobacterium xiamenense</name>
    <dbReference type="NCBI Taxonomy" id="1297121"/>
    <lineage>
        <taxon>Bacteria</taxon>
        <taxon>Pseudomonadati</taxon>
        <taxon>Bacteroidota</taxon>
        <taxon>Cytophagia</taxon>
        <taxon>Cytophagales</taxon>
        <taxon>Cyclobacteriaceae</taxon>
        <taxon>Cyclobacterium</taxon>
    </lineage>
</organism>
<evidence type="ECO:0000313" key="4">
    <source>
        <dbReference type="EMBL" id="SEJ41376.1"/>
    </source>
</evidence>
<dbReference type="CDD" id="cd02440">
    <property type="entry name" value="AdoMet_MTases"/>
    <property type="match status" value="1"/>
</dbReference>
<evidence type="ECO:0000256" key="1">
    <source>
        <dbReference type="ARBA" id="ARBA00022603"/>
    </source>
</evidence>
<keyword evidence="1 4" id="KW-0489">Methyltransferase</keyword>
<dbReference type="PANTHER" id="PTHR10509">
    <property type="entry name" value="O-METHYLTRANSFERASE-RELATED"/>
    <property type="match status" value="1"/>
</dbReference>
<dbReference type="InterPro" id="IPR050362">
    <property type="entry name" value="Cation-dep_OMT"/>
</dbReference>
<dbReference type="OrthoDB" id="9799672at2"/>
<gene>
    <name evidence="4" type="ORF">SAMN05192553_103766</name>
</gene>
<dbReference type="GO" id="GO:0032259">
    <property type="term" value="P:methylation"/>
    <property type="evidence" value="ECO:0007669"/>
    <property type="project" value="UniProtKB-KW"/>
</dbReference>
<dbReference type="RefSeq" id="WP_092174709.1">
    <property type="nucleotide sequence ID" value="NZ_FNZH01000003.1"/>
</dbReference>
<keyword evidence="5" id="KW-1185">Reference proteome</keyword>
<dbReference type="STRING" id="1416801.SAMN05192553_103766"/>
<dbReference type="Proteomes" id="UP000199403">
    <property type="component" value="Unassembled WGS sequence"/>
</dbReference>
<dbReference type="PROSITE" id="PS51682">
    <property type="entry name" value="SAM_OMT_I"/>
    <property type="match status" value="1"/>
</dbReference>
<dbReference type="GO" id="GO:0008757">
    <property type="term" value="F:S-adenosylmethionine-dependent methyltransferase activity"/>
    <property type="evidence" value="ECO:0007669"/>
    <property type="project" value="TreeGrafter"/>
</dbReference>
<protein>
    <submittedName>
        <fullName evidence="4">Predicted O-methyltransferase YrrM</fullName>
    </submittedName>
</protein>
<dbReference type="PANTHER" id="PTHR10509:SF14">
    <property type="entry name" value="CAFFEOYL-COA O-METHYLTRANSFERASE 3-RELATED"/>
    <property type="match status" value="1"/>
</dbReference>
<keyword evidence="2 4" id="KW-0808">Transferase</keyword>
<dbReference type="Pfam" id="PF01596">
    <property type="entry name" value="Methyltransf_3"/>
    <property type="match status" value="1"/>
</dbReference>
<proteinExistence type="predicted"/>
<reference evidence="5" key="1">
    <citation type="submission" date="2016-10" db="EMBL/GenBank/DDBJ databases">
        <authorList>
            <person name="Varghese N."/>
            <person name="Submissions S."/>
        </authorList>
    </citation>
    <scope>NUCLEOTIDE SEQUENCE [LARGE SCALE GENOMIC DNA]</scope>
    <source>
        <strain evidence="5">IBRC-M 10761</strain>
    </source>
</reference>
<dbReference type="AlphaFoldDB" id="A0A1H6YLV8"/>
<sequence>MIPEELWSYCVEHSSPEDELLARISRETHLKVLKPRMLSGPLQGKFLEMLVKMTGAKKVLEIGTFTGYATICMARGLSEGGTIQTLDKNEELEEMVRGFFKLSGLEKKIDYRLGHALDLLADSTDSFDFVFIDADKQNYTHYYDLIVERLRPGGLIVADNILWSGKVLAENRKKLDKDTAAIMAFNKKVQEDPRVENVVLPIRDGITLARKR</sequence>
<dbReference type="InterPro" id="IPR029063">
    <property type="entry name" value="SAM-dependent_MTases_sf"/>
</dbReference>
<dbReference type="InterPro" id="IPR002935">
    <property type="entry name" value="SAM_O-MeTrfase"/>
</dbReference>
<evidence type="ECO:0000256" key="2">
    <source>
        <dbReference type="ARBA" id="ARBA00022679"/>
    </source>
</evidence>
<name>A0A1H6YLV8_9BACT</name>
<evidence type="ECO:0000313" key="5">
    <source>
        <dbReference type="Proteomes" id="UP000199403"/>
    </source>
</evidence>
<keyword evidence="3" id="KW-0949">S-adenosyl-L-methionine</keyword>
<dbReference type="SUPFAM" id="SSF53335">
    <property type="entry name" value="S-adenosyl-L-methionine-dependent methyltransferases"/>
    <property type="match status" value="1"/>
</dbReference>
<accession>A0A1H6YLV8</accession>
<dbReference type="EMBL" id="FNZH01000003">
    <property type="protein sequence ID" value="SEJ41376.1"/>
    <property type="molecule type" value="Genomic_DNA"/>
</dbReference>
<evidence type="ECO:0000256" key="3">
    <source>
        <dbReference type="ARBA" id="ARBA00022691"/>
    </source>
</evidence>
<dbReference type="Gene3D" id="3.40.50.150">
    <property type="entry name" value="Vaccinia Virus protein VP39"/>
    <property type="match status" value="1"/>
</dbReference>